<evidence type="ECO:0000256" key="5">
    <source>
        <dbReference type="ARBA" id="ARBA00023040"/>
    </source>
</evidence>
<dbReference type="AlphaFoldDB" id="A0A9N9RVQ9"/>
<dbReference type="Proteomes" id="UP001153620">
    <property type="component" value="Chromosome 2"/>
</dbReference>
<dbReference type="CDD" id="cd15382">
    <property type="entry name" value="7tmA_AKHR"/>
    <property type="match status" value="1"/>
</dbReference>
<dbReference type="GO" id="GO:0042277">
    <property type="term" value="F:peptide binding"/>
    <property type="evidence" value="ECO:0007669"/>
    <property type="project" value="TreeGrafter"/>
</dbReference>
<feature type="transmembrane region" description="Helical" evidence="10">
    <location>
        <begin position="270"/>
        <end position="292"/>
    </location>
</feature>
<evidence type="ECO:0000256" key="8">
    <source>
        <dbReference type="ARBA" id="ARBA00023180"/>
    </source>
</evidence>
<evidence type="ECO:0000256" key="7">
    <source>
        <dbReference type="ARBA" id="ARBA00023170"/>
    </source>
</evidence>
<dbReference type="PRINTS" id="PR00237">
    <property type="entry name" value="GPCRRHODOPSN"/>
</dbReference>
<reference evidence="12" key="2">
    <citation type="submission" date="2022-10" db="EMBL/GenBank/DDBJ databases">
        <authorList>
            <consortium name="ENA_rothamsted_submissions"/>
            <consortium name="culmorum"/>
            <person name="King R."/>
        </authorList>
    </citation>
    <scope>NUCLEOTIDE SEQUENCE</scope>
</reference>
<keyword evidence="7 10" id="KW-0675">Receptor</keyword>
<keyword evidence="6 10" id="KW-0472">Membrane</keyword>
<dbReference type="Pfam" id="PF00001">
    <property type="entry name" value="7tm_1"/>
    <property type="match status" value="1"/>
</dbReference>
<comment type="subcellular location">
    <subcellularLocation>
        <location evidence="1 10">Cell membrane</location>
        <topology evidence="1 10">Multi-pass membrane protein</topology>
    </subcellularLocation>
</comment>
<sequence>MIRMTSSQMLQMTTEEMDANGQIITTPASSASLNISITPDMLFNEGHKLSIIVYSILMVVSAIGNITVLTILLRRRMRTTSRLDFMLTHLAIADLMVTFIIMPLEIGWAFTVQWIAGDFMCRFMMFFRTFGLYLSSFVLVCISLDRYYAVIKPLNMKEHRGKIMIAFAWFTSALCSAPQAYIFHEEKHPDVKNYTQCVTFNVLPEGGDIIYNAACMLMMYAAPLVIITFSYGSIYYEIFQKSRIKNSDRFRRSSLNVLSRAKRRTLRMTITIVICFVVCWTPYYTMVVWFFLDKDEANSSNIMLQKALYLFAYTNSCMNPIVYGVFNLKRNRTDRNTFSFNYYSDSKRRTLSSRADNFSRESSKTICINCGDALIKPQCDIIKADVAIEKVPLTS</sequence>
<feature type="transmembrane region" description="Helical" evidence="10">
    <location>
        <begin position="163"/>
        <end position="183"/>
    </location>
</feature>
<dbReference type="InterPro" id="IPR000276">
    <property type="entry name" value="GPCR_Rhodpsn"/>
</dbReference>
<evidence type="ECO:0000313" key="12">
    <source>
        <dbReference type="EMBL" id="CAG9803729.1"/>
    </source>
</evidence>
<evidence type="ECO:0000256" key="3">
    <source>
        <dbReference type="ARBA" id="ARBA00022692"/>
    </source>
</evidence>
<keyword evidence="5 10" id="KW-0297">G-protein coupled receptor</keyword>
<evidence type="ECO:0000256" key="9">
    <source>
        <dbReference type="ARBA" id="ARBA00023224"/>
    </source>
</evidence>
<feature type="transmembrane region" description="Helical" evidence="10">
    <location>
        <begin position="209"/>
        <end position="236"/>
    </location>
</feature>
<dbReference type="GO" id="GO:0032870">
    <property type="term" value="P:cellular response to hormone stimulus"/>
    <property type="evidence" value="ECO:0007669"/>
    <property type="project" value="TreeGrafter"/>
</dbReference>
<evidence type="ECO:0000256" key="6">
    <source>
        <dbReference type="ARBA" id="ARBA00023136"/>
    </source>
</evidence>
<reference evidence="12" key="1">
    <citation type="submission" date="2022-01" db="EMBL/GenBank/DDBJ databases">
        <authorList>
            <person name="King R."/>
        </authorList>
    </citation>
    <scope>NUCLEOTIDE SEQUENCE</scope>
</reference>
<keyword evidence="2" id="KW-1003">Cell membrane</keyword>
<feature type="domain" description="G-protein coupled receptors family 1 profile" evidence="11">
    <location>
        <begin position="64"/>
        <end position="323"/>
    </location>
</feature>
<dbReference type="SUPFAM" id="SSF81321">
    <property type="entry name" value="Family A G protein-coupled receptor-like"/>
    <property type="match status" value="1"/>
</dbReference>
<keyword evidence="4 10" id="KW-1133">Transmembrane helix</keyword>
<evidence type="ECO:0000256" key="1">
    <source>
        <dbReference type="ARBA" id="ARBA00004651"/>
    </source>
</evidence>
<dbReference type="OrthoDB" id="6435638at2759"/>
<evidence type="ECO:0000256" key="4">
    <source>
        <dbReference type="ARBA" id="ARBA00022989"/>
    </source>
</evidence>
<dbReference type="PROSITE" id="PS00237">
    <property type="entry name" value="G_PROTEIN_RECEP_F1_1"/>
    <property type="match status" value="1"/>
</dbReference>
<keyword evidence="8 10" id="KW-0325">Glycoprotein</keyword>
<evidence type="ECO:0000256" key="10">
    <source>
        <dbReference type="RuleBase" id="RU046427"/>
    </source>
</evidence>
<feature type="transmembrane region" description="Helical" evidence="10">
    <location>
        <begin position="307"/>
        <end position="326"/>
    </location>
</feature>
<dbReference type="PRINTS" id="PR00896">
    <property type="entry name" value="VASOPRESSINR"/>
</dbReference>
<evidence type="ECO:0000313" key="13">
    <source>
        <dbReference type="Proteomes" id="UP001153620"/>
    </source>
</evidence>
<feature type="transmembrane region" description="Helical" evidence="10">
    <location>
        <begin position="130"/>
        <end position="151"/>
    </location>
</feature>
<organism evidence="12 13">
    <name type="scientific">Chironomus riparius</name>
    <dbReference type="NCBI Taxonomy" id="315576"/>
    <lineage>
        <taxon>Eukaryota</taxon>
        <taxon>Metazoa</taxon>
        <taxon>Ecdysozoa</taxon>
        <taxon>Arthropoda</taxon>
        <taxon>Hexapoda</taxon>
        <taxon>Insecta</taxon>
        <taxon>Pterygota</taxon>
        <taxon>Neoptera</taxon>
        <taxon>Endopterygota</taxon>
        <taxon>Diptera</taxon>
        <taxon>Nematocera</taxon>
        <taxon>Chironomoidea</taxon>
        <taxon>Chironomidae</taxon>
        <taxon>Chironominae</taxon>
        <taxon>Chironomus</taxon>
    </lineage>
</organism>
<dbReference type="PANTHER" id="PTHR24241">
    <property type="entry name" value="NEUROPEPTIDE RECEPTOR-RELATED G-PROTEIN COUPLED RECEPTOR"/>
    <property type="match status" value="1"/>
</dbReference>
<dbReference type="InterPro" id="IPR001817">
    <property type="entry name" value="Vasoprsn_rcpt"/>
</dbReference>
<name>A0A9N9RVQ9_9DIPT</name>
<comment type="similarity">
    <text evidence="10">Belongs to the G-protein coupled receptor 1 family. Vasopressin/oxytocin receptor subfamily.</text>
</comment>
<dbReference type="GO" id="GO:0097003">
    <property type="term" value="F:adipokinetic hormone receptor activity"/>
    <property type="evidence" value="ECO:0007669"/>
    <property type="project" value="TreeGrafter"/>
</dbReference>
<gene>
    <name evidence="12" type="ORF">CHIRRI_LOCUS6625</name>
</gene>
<dbReference type="GO" id="GO:0005000">
    <property type="term" value="F:vasopressin receptor activity"/>
    <property type="evidence" value="ECO:0007669"/>
    <property type="project" value="InterPro"/>
</dbReference>
<evidence type="ECO:0000256" key="2">
    <source>
        <dbReference type="ARBA" id="ARBA00022475"/>
    </source>
</evidence>
<dbReference type="Gene3D" id="1.20.1070.10">
    <property type="entry name" value="Rhodopsin 7-helix transmembrane proteins"/>
    <property type="match status" value="1"/>
</dbReference>
<dbReference type="EMBL" id="OU895878">
    <property type="protein sequence ID" value="CAG9803729.1"/>
    <property type="molecule type" value="Genomic_DNA"/>
</dbReference>
<feature type="transmembrane region" description="Helical" evidence="10">
    <location>
        <begin position="85"/>
        <end position="110"/>
    </location>
</feature>
<keyword evidence="13" id="KW-1185">Reference proteome</keyword>
<keyword evidence="3 10" id="KW-0812">Transmembrane</keyword>
<dbReference type="PANTHER" id="PTHR24241:SF59">
    <property type="entry name" value="ADIPOKINETIC HORMONE RECEPTOR, ISOFORM C"/>
    <property type="match status" value="1"/>
</dbReference>
<dbReference type="GO" id="GO:0005886">
    <property type="term" value="C:plasma membrane"/>
    <property type="evidence" value="ECO:0007669"/>
    <property type="project" value="UniProtKB-SubCell"/>
</dbReference>
<dbReference type="InterPro" id="IPR017452">
    <property type="entry name" value="GPCR_Rhodpsn_7TM"/>
</dbReference>
<feature type="transmembrane region" description="Helical" evidence="10">
    <location>
        <begin position="51"/>
        <end position="73"/>
    </location>
</feature>
<proteinExistence type="inferred from homology"/>
<accession>A0A9N9RVQ9</accession>
<protein>
    <recommendedName>
        <fullName evidence="11">G-protein coupled receptors family 1 profile domain-containing protein</fullName>
    </recommendedName>
</protein>
<dbReference type="PROSITE" id="PS50262">
    <property type="entry name" value="G_PROTEIN_RECEP_F1_2"/>
    <property type="match status" value="1"/>
</dbReference>
<keyword evidence="9 10" id="KW-0807">Transducer</keyword>
<evidence type="ECO:0000259" key="11">
    <source>
        <dbReference type="PROSITE" id="PS50262"/>
    </source>
</evidence>